<dbReference type="PROSITE" id="PS51038">
    <property type="entry name" value="BAH"/>
    <property type="match status" value="1"/>
</dbReference>
<evidence type="ECO:0000256" key="4">
    <source>
        <dbReference type="ARBA" id="ARBA00022705"/>
    </source>
</evidence>
<dbReference type="EMBL" id="JAWDGP010005939">
    <property type="protein sequence ID" value="KAK3749424.1"/>
    <property type="molecule type" value="Genomic_DNA"/>
</dbReference>
<dbReference type="GO" id="GO:0003682">
    <property type="term" value="F:chromatin binding"/>
    <property type="evidence" value="ECO:0007669"/>
    <property type="project" value="InterPro"/>
</dbReference>
<keyword evidence="6 11" id="KW-0547">Nucleotide-binding</keyword>
<dbReference type="InterPro" id="IPR036390">
    <property type="entry name" value="WH_DNA-bd_sf"/>
</dbReference>
<dbReference type="InterPro" id="IPR027417">
    <property type="entry name" value="P-loop_NTPase"/>
</dbReference>
<evidence type="ECO:0000256" key="9">
    <source>
        <dbReference type="ARBA" id="ARBA00023125"/>
    </source>
</evidence>
<comment type="function">
    <text evidence="11">Component of the origin recognition complex (ORC) that binds origins of replication. DNA-binding is ATP-dependent, however specific DNA sequences that define origins of replication have not been identified so far. ORC is required to assemble the pre-replication complex necessary to initiate DNA replication.</text>
</comment>
<dbReference type="SMART" id="SM00382">
    <property type="entry name" value="AAA"/>
    <property type="match status" value="1"/>
</dbReference>
<evidence type="ECO:0000256" key="1">
    <source>
        <dbReference type="ARBA" id="ARBA00004123"/>
    </source>
</evidence>
<feature type="region of interest" description="Disordered" evidence="12">
    <location>
        <begin position="419"/>
        <end position="445"/>
    </location>
</feature>
<dbReference type="GO" id="GO:0016887">
    <property type="term" value="F:ATP hydrolysis activity"/>
    <property type="evidence" value="ECO:0007669"/>
    <property type="project" value="InterPro"/>
</dbReference>
<dbReference type="InterPro" id="IPR043151">
    <property type="entry name" value="BAH_sf"/>
</dbReference>
<evidence type="ECO:0000256" key="2">
    <source>
        <dbReference type="ARBA" id="ARBA00008398"/>
    </source>
</evidence>
<dbReference type="Pfam" id="PF17872">
    <property type="entry name" value="AAA_lid_10"/>
    <property type="match status" value="1"/>
</dbReference>
<feature type="compositionally biased region" description="Polar residues" evidence="12">
    <location>
        <begin position="600"/>
        <end position="619"/>
    </location>
</feature>
<keyword evidence="4 11" id="KW-0235">DNA replication</keyword>
<dbReference type="GO" id="GO:0003688">
    <property type="term" value="F:DNA replication origin binding"/>
    <property type="evidence" value="ECO:0007669"/>
    <property type="project" value="TreeGrafter"/>
</dbReference>
<feature type="compositionally biased region" description="Basic and acidic residues" evidence="12">
    <location>
        <begin position="476"/>
        <end position="496"/>
    </location>
</feature>
<evidence type="ECO:0000313" key="15">
    <source>
        <dbReference type="Proteomes" id="UP001283361"/>
    </source>
</evidence>
<dbReference type="InterPro" id="IPR003959">
    <property type="entry name" value="ATPase_AAA_core"/>
</dbReference>
<dbReference type="SUPFAM" id="SSF52540">
    <property type="entry name" value="P-loop containing nucleoside triphosphate hydrolases"/>
    <property type="match status" value="1"/>
</dbReference>
<evidence type="ECO:0000256" key="6">
    <source>
        <dbReference type="ARBA" id="ARBA00022741"/>
    </source>
</evidence>
<dbReference type="Gene3D" id="2.30.30.490">
    <property type="match status" value="1"/>
</dbReference>
<comment type="subcellular location">
    <subcellularLocation>
        <location evidence="1 11">Nucleus</location>
    </subcellularLocation>
</comment>
<evidence type="ECO:0000256" key="12">
    <source>
        <dbReference type="SAM" id="MobiDB-lite"/>
    </source>
</evidence>
<evidence type="ECO:0000259" key="13">
    <source>
        <dbReference type="PROSITE" id="PS51038"/>
    </source>
</evidence>
<feature type="region of interest" description="Disordered" evidence="12">
    <location>
        <begin position="186"/>
        <end position="228"/>
    </location>
</feature>
<keyword evidence="10 11" id="KW-0539">Nucleus</keyword>
<dbReference type="Gene3D" id="3.40.50.300">
    <property type="entry name" value="P-loop containing nucleotide triphosphate hydrolases"/>
    <property type="match status" value="1"/>
</dbReference>
<proteinExistence type="inferred from homology"/>
<feature type="compositionally biased region" description="Polar residues" evidence="12">
    <location>
        <begin position="199"/>
        <end position="208"/>
    </location>
</feature>
<dbReference type="InterPro" id="IPR015163">
    <property type="entry name" value="Cdc6_C"/>
</dbReference>
<feature type="region of interest" description="Disordered" evidence="12">
    <location>
        <begin position="244"/>
        <end position="264"/>
    </location>
</feature>
<organism evidence="14 15">
    <name type="scientific">Elysia crispata</name>
    <name type="common">lettuce slug</name>
    <dbReference type="NCBI Taxonomy" id="231223"/>
    <lineage>
        <taxon>Eukaryota</taxon>
        <taxon>Metazoa</taxon>
        <taxon>Spiralia</taxon>
        <taxon>Lophotrochozoa</taxon>
        <taxon>Mollusca</taxon>
        <taxon>Gastropoda</taxon>
        <taxon>Heterobranchia</taxon>
        <taxon>Euthyneura</taxon>
        <taxon>Panpulmonata</taxon>
        <taxon>Sacoglossa</taxon>
        <taxon>Placobranchoidea</taxon>
        <taxon>Plakobranchidae</taxon>
        <taxon>Elysia</taxon>
    </lineage>
</organism>
<keyword evidence="7 11" id="KW-0067">ATP-binding</keyword>
<dbReference type="Pfam" id="PF09079">
    <property type="entry name" value="WHD_Cdc6"/>
    <property type="match status" value="1"/>
</dbReference>
<feature type="region of interest" description="Disordered" evidence="12">
    <location>
        <begin position="362"/>
        <end position="404"/>
    </location>
</feature>
<feature type="compositionally biased region" description="Basic residues" evidence="12">
    <location>
        <begin position="701"/>
        <end position="714"/>
    </location>
</feature>
<feature type="region of interest" description="Disordered" evidence="12">
    <location>
        <begin position="665"/>
        <end position="755"/>
    </location>
</feature>
<dbReference type="InterPro" id="IPR041083">
    <property type="entry name" value="AAA_lid_10"/>
</dbReference>
<dbReference type="PANTHER" id="PTHR10763:SF23">
    <property type="entry name" value="ORIGIN RECOGNITION COMPLEX SUBUNIT 1"/>
    <property type="match status" value="1"/>
</dbReference>
<keyword evidence="15" id="KW-1185">Reference proteome</keyword>
<evidence type="ECO:0000256" key="8">
    <source>
        <dbReference type="ARBA" id="ARBA00022842"/>
    </source>
</evidence>
<comment type="caution">
    <text evidence="14">The sequence shown here is derived from an EMBL/GenBank/DDBJ whole genome shotgun (WGS) entry which is preliminary data.</text>
</comment>
<comment type="similarity">
    <text evidence="2 11">Belongs to the ORC1 family.</text>
</comment>
<feature type="region of interest" description="Disordered" evidence="12">
    <location>
        <begin position="451"/>
        <end position="470"/>
    </location>
</feature>
<dbReference type="FunFam" id="3.40.50.300:FF:000199">
    <property type="entry name" value="Origin recognition complex subunit 1"/>
    <property type="match status" value="1"/>
</dbReference>
<feature type="compositionally biased region" description="Acidic residues" evidence="12">
    <location>
        <begin position="686"/>
        <end position="695"/>
    </location>
</feature>
<evidence type="ECO:0000256" key="3">
    <source>
        <dbReference type="ARBA" id="ARBA00019081"/>
    </source>
</evidence>
<dbReference type="Pfam" id="PF00004">
    <property type="entry name" value="AAA"/>
    <property type="match status" value="1"/>
</dbReference>
<feature type="compositionally biased region" description="Basic and acidic residues" evidence="12">
    <location>
        <begin position="735"/>
        <end position="752"/>
    </location>
</feature>
<feature type="region of interest" description="Disordered" evidence="12">
    <location>
        <begin position="476"/>
        <end position="497"/>
    </location>
</feature>
<dbReference type="Gene3D" id="1.10.8.60">
    <property type="match status" value="1"/>
</dbReference>
<reference evidence="14" key="1">
    <citation type="journal article" date="2023" name="G3 (Bethesda)">
        <title>A reference genome for the long-term kleptoplast-retaining sea slug Elysia crispata morphotype clarki.</title>
        <authorList>
            <person name="Eastman K.E."/>
            <person name="Pendleton A.L."/>
            <person name="Shaikh M.A."/>
            <person name="Suttiyut T."/>
            <person name="Ogas R."/>
            <person name="Tomko P."/>
            <person name="Gavelis G."/>
            <person name="Widhalm J.R."/>
            <person name="Wisecaver J.H."/>
        </authorList>
    </citation>
    <scope>NUCLEOTIDE SEQUENCE</scope>
    <source>
        <strain evidence="14">ECLA1</strain>
    </source>
</reference>
<dbReference type="GO" id="GO:0006270">
    <property type="term" value="P:DNA replication initiation"/>
    <property type="evidence" value="ECO:0007669"/>
    <property type="project" value="TreeGrafter"/>
</dbReference>
<accession>A0AAE0YMK7</accession>
<evidence type="ECO:0000313" key="14">
    <source>
        <dbReference type="EMBL" id="KAK3749424.1"/>
    </source>
</evidence>
<gene>
    <name evidence="14" type="ORF">RRG08_003274</name>
</gene>
<keyword evidence="9 11" id="KW-0238">DNA-binding</keyword>
<keyword evidence="5" id="KW-0479">Metal-binding</keyword>
<feature type="region of interest" description="Disordered" evidence="12">
    <location>
        <begin position="549"/>
        <end position="651"/>
    </location>
</feature>
<evidence type="ECO:0000256" key="5">
    <source>
        <dbReference type="ARBA" id="ARBA00022723"/>
    </source>
</evidence>
<dbReference type="GO" id="GO:0046872">
    <property type="term" value="F:metal ion binding"/>
    <property type="evidence" value="ECO:0007669"/>
    <property type="project" value="UniProtKB-KW"/>
</dbReference>
<dbReference type="PANTHER" id="PTHR10763">
    <property type="entry name" value="CELL DIVISION CONTROL PROTEIN 6-RELATED"/>
    <property type="match status" value="1"/>
</dbReference>
<dbReference type="InterPro" id="IPR001025">
    <property type="entry name" value="BAH_dom"/>
</dbReference>
<evidence type="ECO:0000256" key="7">
    <source>
        <dbReference type="ARBA" id="ARBA00022840"/>
    </source>
</evidence>
<dbReference type="GO" id="GO:0005664">
    <property type="term" value="C:nuclear origin of replication recognition complex"/>
    <property type="evidence" value="ECO:0007669"/>
    <property type="project" value="TreeGrafter"/>
</dbReference>
<dbReference type="InterPro" id="IPR003593">
    <property type="entry name" value="AAA+_ATPase"/>
</dbReference>
<dbReference type="InterPro" id="IPR050311">
    <property type="entry name" value="ORC1/CDC6"/>
</dbReference>
<dbReference type="FunFam" id="1.10.8.60:FF:000062">
    <property type="entry name" value="Origin recognition complex subunit 1"/>
    <property type="match status" value="1"/>
</dbReference>
<sequence>MPSAHFSKGPNAEWIGDSEVRGSGRRLQRHYREFSFNDETYKIGDGVLISRQGTISQALGADDVYIARIMDLFEKDFIYNKSEVRKYAIVQWYWQWDEISVRLRKLLKTAALPEGRVIHDLSNSYEKEIDLETIMGKCKVLHMDENESIGDDLEDDDVPVYIANLAFNGKAFIPVYNKTLKNVAHTPKSGKEEGKTYNGHPQSPQVNGTPRRRKISKESPSAAEFNGHSASEVFSHGFTAAKTSYNNQKKARTPLKREENSEMNRTPKVVIEKLPQADSGFLSLQKGASVKTPRSTMPRLNQKTVVSMILNDSDSDSDATSVTSQDEVDGDLRKTKTSFAGKGICHVPSKCKEHTNFKRLRIDDSDNSDSDVENSNKPKRRKLGTKCMSPTQIKEEQNKRSGLGRKLTEHLQACANIAVNSKKSSPSDSSDEKESQNQKLKLAGGLKKLPSLVRLGKSPQRRKSIFEAPEFEDLLKTPEASRRGSDKTPDSLEAGRRRLSVNLFGKLDSSPQLIGSEDRKAAIKSKYEKKPMSPLILADDDEQDVFSNIPKRLSEALSSPVRSSGRTPRSPKRYSPDRYVTPTKVETTPKKTSEKHLKRQSSSTKLSFRSETNNSSARKNGNPEKVSTPRSTPKRAAALKKKTYLESDDDEETLVNTLRIAKKSLARKSRNKVDSDSESLSSSSESYEETGNDSDESPKQAVHRRRFRHQKVSIKVKGTPRAPRNTPQSTPNIPSRHEPKPSPASHLEEARSRLHVSAVPDSLPCREKEFSDIFGFVESKIIDGTGGCMYISGVPGTGKTATVKEVMRLLEAERDEGSLHTFKFVEVNGMRVTEPRQAYVEILKALTGVKATADHAANMLDNMFTHPAPRSDPVVLLVDELDLLWTRKQDVMYNIFDWPTKEKAKLIVLAVANTMDLPERMMIKRVASRLGLTRMTFQPYSFRQLEQIVASRLKGLKVFDGDAVQLAARKVAAVSGDARRALDICRKATEIAEEKTSDSNKVTMMDINSAVEQMFCSPKIMAIRNLSVQEQMFLRAVVAEFQRAGIEEAQFSKLYDQHQIICRFEGIHSPTMTEVAALCYRLGSIRLLLVEPGHLDLSMRVRLNVSQDDIMYALRTEVPSDG</sequence>
<feature type="compositionally biased region" description="Polar residues" evidence="12">
    <location>
        <begin position="556"/>
        <end position="567"/>
    </location>
</feature>
<dbReference type="SUPFAM" id="SSF46785">
    <property type="entry name" value="Winged helix' DNA-binding domain"/>
    <property type="match status" value="1"/>
</dbReference>
<protein>
    <recommendedName>
        <fullName evidence="3 11">Origin recognition complex subunit 1</fullName>
    </recommendedName>
</protein>
<name>A0AAE0YMK7_9GAST</name>
<keyword evidence="8" id="KW-0460">Magnesium</keyword>
<dbReference type="GO" id="GO:0005524">
    <property type="term" value="F:ATP binding"/>
    <property type="evidence" value="ECO:0007669"/>
    <property type="project" value="UniProtKB-KW"/>
</dbReference>
<dbReference type="Proteomes" id="UP001283361">
    <property type="component" value="Unassembled WGS sequence"/>
</dbReference>
<dbReference type="AlphaFoldDB" id="A0AAE0YMK7"/>
<dbReference type="SMART" id="SM01074">
    <property type="entry name" value="Cdc6_C"/>
    <property type="match status" value="1"/>
</dbReference>
<evidence type="ECO:0000256" key="10">
    <source>
        <dbReference type="ARBA" id="ARBA00023242"/>
    </source>
</evidence>
<dbReference type="CDD" id="cd08768">
    <property type="entry name" value="Cdc6_C"/>
    <property type="match status" value="1"/>
</dbReference>
<dbReference type="GO" id="GO:0033314">
    <property type="term" value="P:mitotic DNA replication checkpoint signaling"/>
    <property type="evidence" value="ECO:0007669"/>
    <property type="project" value="TreeGrafter"/>
</dbReference>
<feature type="domain" description="BAH" evidence="13">
    <location>
        <begin position="39"/>
        <end position="176"/>
    </location>
</feature>
<comment type="subunit">
    <text evidence="11">ORC is composed of six subunits.</text>
</comment>
<evidence type="ECO:0000256" key="11">
    <source>
        <dbReference type="RuleBase" id="RU365058"/>
    </source>
</evidence>